<dbReference type="EMBL" id="UINC01117056">
    <property type="protein sequence ID" value="SVC89218.1"/>
    <property type="molecule type" value="Genomic_DNA"/>
</dbReference>
<dbReference type="AlphaFoldDB" id="A0A382QWH0"/>
<feature type="non-terminal residue" evidence="1">
    <location>
        <position position="1"/>
    </location>
</feature>
<evidence type="ECO:0000313" key="1">
    <source>
        <dbReference type="EMBL" id="SVC89218.1"/>
    </source>
</evidence>
<organism evidence="1">
    <name type="scientific">marine metagenome</name>
    <dbReference type="NCBI Taxonomy" id="408172"/>
    <lineage>
        <taxon>unclassified sequences</taxon>
        <taxon>metagenomes</taxon>
        <taxon>ecological metagenomes</taxon>
    </lineage>
</organism>
<accession>A0A382QWH0</accession>
<gene>
    <name evidence="1" type="ORF">METZ01_LOCUS342072</name>
</gene>
<sequence length="36" mass="4253">IIDCTEHGESYLKRPGYSNIIKIPYITRIWLARKCT</sequence>
<protein>
    <submittedName>
        <fullName evidence="1">Uncharacterized protein</fullName>
    </submittedName>
</protein>
<proteinExistence type="predicted"/>
<reference evidence="1" key="1">
    <citation type="submission" date="2018-05" db="EMBL/GenBank/DDBJ databases">
        <authorList>
            <person name="Lanie J.A."/>
            <person name="Ng W.-L."/>
            <person name="Kazmierczak K.M."/>
            <person name="Andrzejewski T.M."/>
            <person name="Davidsen T.M."/>
            <person name="Wayne K.J."/>
            <person name="Tettelin H."/>
            <person name="Glass J.I."/>
            <person name="Rusch D."/>
            <person name="Podicherti R."/>
            <person name="Tsui H.-C.T."/>
            <person name="Winkler M.E."/>
        </authorList>
    </citation>
    <scope>NUCLEOTIDE SEQUENCE</scope>
</reference>
<name>A0A382QWH0_9ZZZZ</name>